<accession>A0ABQ8Y5M6</accession>
<name>A0ABQ8Y5M6_9EUKA</name>
<dbReference type="PANTHER" id="PTHR43213">
    <property type="entry name" value="BIFUNCTIONAL DTTP/UTP PYROPHOSPHATASE/METHYLTRANSFERASE PROTEIN-RELATED"/>
    <property type="match status" value="1"/>
</dbReference>
<dbReference type="SUPFAM" id="SSF52972">
    <property type="entry name" value="ITPase-like"/>
    <property type="match status" value="1"/>
</dbReference>
<dbReference type="InterPro" id="IPR029001">
    <property type="entry name" value="ITPase-like_fam"/>
</dbReference>
<dbReference type="HAMAP" id="MF_00528">
    <property type="entry name" value="Maf"/>
    <property type="match status" value="1"/>
</dbReference>
<protein>
    <submittedName>
        <fullName evidence="2">Bifunctional dttp/utp pyrophosphatase/methyltransferase protein-related</fullName>
    </submittedName>
</protein>
<dbReference type="Gene3D" id="3.90.950.10">
    <property type="match status" value="1"/>
</dbReference>
<keyword evidence="3" id="KW-1185">Reference proteome</keyword>
<dbReference type="PANTHER" id="PTHR43213:SF4">
    <property type="entry name" value="7-METHYL-GTP PYROPHOSPHATASE"/>
    <property type="match status" value="1"/>
</dbReference>
<evidence type="ECO:0000256" key="1">
    <source>
        <dbReference type="ARBA" id="ARBA00022801"/>
    </source>
</evidence>
<dbReference type="Proteomes" id="UP001150062">
    <property type="component" value="Unassembled WGS sequence"/>
</dbReference>
<dbReference type="EMBL" id="JAOAOG010000216">
    <property type="protein sequence ID" value="KAJ6239900.1"/>
    <property type="molecule type" value="Genomic_DNA"/>
</dbReference>
<organism evidence="2 3">
    <name type="scientific">Anaeramoeba flamelloides</name>
    <dbReference type="NCBI Taxonomy" id="1746091"/>
    <lineage>
        <taxon>Eukaryota</taxon>
        <taxon>Metamonada</taxon>
        <taxon>Anaeramoebidae</taxon>
        <taxon>Anaeramoeba</taxon>
    </lineage>
</organism>
<gene>
    <name evidence="2" type="ORF">M0813_24821</name>
</gene>
<dbReference type="InterPro" id="IPR003697">
    <property type="entry name" value="Maf-like"/>
</dbReference>
<keyword evidence="1" id="KW-0378">Hydrolase</keyword>
<proteinExistence type="inferred from homology"/>
<dbReference type="PIRSF" id="PIRSF006305">
    <property type="entry name" value="Maf"/>
    <property type="match status" value="1"/>
</dbReference>
<reference evidence="2" key="1">
    <citation type="submission" date="2022-08" db="EMBL/GenBank/DDBJ databases">
        <title>Novel sulfate-reducing endosymbionts in the free-living metamonad Anaeramoeba.</title>
        <authorList>
            <person name="Jerlstrom-Hultqvist J."/>
            <person name="Cepicka I."/>
            <person name="Gallot-Lavallee L."/>
            <person name="Salas-Leiva D."/>
            <person name="Curtis B.A."/>
            <person name="Zahonova K."/>
            <person name="Pipaliya S."/>
            <person name="Dacks J."/>
            <person name="Roger A.J."/>
        </authorList>
    </citation>
    <scope>NUCLEOTIDE SEQUENCE</scope>
    <source>
        <strain evidence="2">Schooner1</strain>
    </source>
</reference>
<dbReference type="Pfam" id="PF02545">
    <property type="entry name" value="Maf"/>
    <property type="match status" value="1"/>
</dbReference>
<evidence type="ECO:0000313" key="3">
    <source>
        <dbReference type="Proteomes" id="UP001150062"/>
    </source>
</evidence>
<evidence type="ECO:0000313" key="2">
    <source>
        <dbReference type="EMBL" id="KAJ6239900.1"/>
    </source>
</evidence>
<sequence>MNSNLQNSLKGIQVILGSGSVWRKMIFEKICSDFRIISPDIDEKDPNIRYKTSTKPENYETEKLVYNIASSKLDLIIQQIIQEFDNLETENENENRKYLIVCADQVVDFKGVVREKPINEEQCFEFLSSYHGEENPIRTYTGICVAYISLTKGQTPEIVLENDVDIATVVYKDEGIPKEVIKKVIQEGDVMTCCGGFVLEDKSLNPYVKRIEGEISSIEGLPILVTTKLMEKVLKK</sequence>
<comment type="caution">
    <text evidence="2">The sequence shown here is derived from an EMBL/GenBank/DDBJ whole genome shotgun (WGS) entry which is preliminary data.</text>
</comment>